<dbReference type="PROSITE" id="PS51833">
    <property type="entry name" value="HDOD"/>
    <property type="match status" value="1"/>
</dbReference>
<accession>A0A8G2C653</accession>
<dbReference type="Gene3D" id="1.10.3210.10">
    <property type="entry name" value="Hypothetical protein af1432"/>
    <property type="match status" value="1"/>
</dbReference>
<dbReference type="EMBL" id="FOTO01000021">
    <property type="protein sequence ID" value="SFM20981.1"/>
    <property type="molecule type" value="Genomic_DNA"/>
</dbReference>
<reference evidence="2 3" key="1">
    <citation type="submission" date="2016-10" db="EMBL/GenBank/DDBJ databases">
        <authorList>
            <person name="Varghese N."/>
            <person name="Submissions S."/>
        </authorList>
    </citation>
    <scope>NUCLEOTIDE SEQUENCE [LARGE SCALE GENOMIC DNA]</scope>
    <source>
        <strain evidence="2 3">DSM 1741</strain>
    </source>
</reference>
<protein>
    <submittedName>
        <fullName evidence="2">EAL and modified HD-GYP domain-containing signal transduction protein</fullName>
    </submittedName>
</protein>
<dbReference type="Proteomes" id="UP000199581">
    <property type="component" value="Unassembled WGS sequence"/>
</dbReference>
<proteinExistence type="predicted"/>
<feature type="domain" description="HDOD" evidence="1">
    <location>
        <begin position="202"/>
        <end position="392"/>
    </location>
</feature>
<keyword evidence="3" id="KW-1185">Reference proteome</keyword>
<dbReference type="AlphaFoldDB" id="A0A8G2C653"/>
<gene>
    <name evidence="2" type="ORF">SAMN05421830_1217</name>
</gene>
<evidence type="ECO:0000313" key="3">
    <source>
        <dbReference type="Proteomes" id="UP000199581"/>
    </source>
</evidence>
<evidence type="ECO:0000313" key="2">
    <source>
        <dbReference type="EMBL" id="SFM20981.1"/>
    </source>
</evidence>
<dbReference type="SUPFAM" id="SSF109604">
    <property type="entry name" value="HD-domain/PDEase-like"/>
    <property type="match status" value="1"/>
</dbReference>
<dbReference type="OrthoDB" id="9804751at2"/>
<dbReference type="InterPro" id="IPR014408">
    <property type="entry name" value="dGMP_Pdiesterase_EAL/HD-GYP"/>
</dbReference>
<name>A0A8G2C653_DESNO</name>
<dbReference type="PANTHER" id="PTHR33525:SF4">
    <property type="entry name" value="CYCLIC DI-GMP PHOSPHODIESTERASE CDGJ"/>
    <property type="match status" value="1"/>
</dbReference>
<organism evidence="2 3">
    <name type="scientific">Desulfomicrobium norvegicum (strain DSM 1741 / NCIMB 8310)</name>
    <name type="common">Desulfovibrio baculatus (strain Norway 4)</name>
    <name type="synonym">Desulfovibrio desulfuricans (strain Norway 4)</name>
    <dbReference type="NCBI Taxonomy" id="52561"/>
    <lineage>
        <taxon>Bacteria</taxon>
        <taxon>Pseudomonadati</taxon>
        <taxon>Thermodesulfobacteriota</taxon>
        <taxon>Desulfovibrionia</taxon>
        <taxon>Desulfovibrionales</taxon>
        <taxon>Desulfomicrobiaceae</taxon>
        <taxon>Desulfomicrobium</taxon>
    </lineage>
</organism>
<evidence type="ECO:0000259" key="1">
    <source>
        <dbReference type="PROSITE" id="PS51833"/>
    </source>
</evidence>
<comment type="caution">
    <text evidence="2">The sequence shown here is derived from an EMBL/GenBank/DDBJ whole genome shotgun (WGS) entry which is preliminary data.</text>
</comment>
<dbReference type="PANTHER" id="PTHR33525">
    <property type="match status" value="1"/>
</dbReference>
<sequence>MPAAVPNATNLHLLSRYPIFTAAKTVWGYEIQATASIVPDQPLDPDRANVGATVIAGDYIGLNTILARNKKMLLSYTRDQLQKQIPYAFPAQSSAILISPDFQNDPDLLPALRQMAADGHTIALEWNAGVTPLPPLMELADVICLGAPDMAEELAKIPLAAKTVIVRNVTTREEVEQLQKLGVSLFQGRFFKTAEIIPGKKLSSHQNSRLQILRVIEAESPDLDQLAQTIQADVSLSYRLLTYLNSPTFGFMRKIDSIRQAIALLGWINVRNWLRAVLLADIAQGEEQTELLHLSLWRGKFLEQTVAGHDYWDFKPDEMFLLGMFSLLDAILGIPMADALAFLPLNDAQKKALRGESTTEYMPLLTLMLAFEDQGEDAPDRILMDLNLERETMQRLHREAGAWASSILEIGQGA</sequence>
<dbReference type="Pfam" id="PF08668">
    <property type="entry name" value="HDOD"/>
    <property type="match status" value="1"/>
</dbReference>
<dbReference type="InterPro" id="IPR013976">
    <property type="entry name" value="HDOD"/>
</dbReference>
<dbReference type="InterPro" id="IPR052340">
    <property type="entry name" value="RNase_Y/CdgJ"/>
</dbReference>
<dbReference type="RefSeq" id="WP_092194499.1">
    <property type="nucleotide sequence ID" value="NZ_FOTO01000021.1"/>
</dbReference>
<dbReference type="PIRSF" id="PIRSF003180">
    <property type="entry name" value="DiGMPpdiest_YuxH"/>
    <property type="match status" value="1"/>
</dbReference>